<dbReference type="Proteomes" id="UP000308267">
    <property type="component" value="Unassembled WGS sequence"/>
</dbReference>
<evidence type="ECO:0000313" key="4">
    <source>
        <dbReference type="Proteomes" id="UP000308267"/>
    </source>
</evidence>
<dbReference type="GO" id="GO:0016020">
    <property type="term" value="C:membrane"/>
    <property type="evidence" value="ECO:0007669"/>
    <property type="project" value="InterPro"/>
</dbReference>
<evidence type="ECO:0000256" key="1">
    <source>
        <dbReference type="SAM" id="SignalP"/>
    </source>
</evidence>
<organism evidence="3 4">
    <name type="scientific">Opisthorchis felineus</name>
    <dbReference type="NCBI Taxonomy" id="147828"/>
    <lineage>
        <taxon>Eukaryota</taxon>
        <taxon>Metazoa</taxon>
        <taxon>Spiralia</taxon>
        <taxon>Lophotrochozoa</taxon>
        <taxon>Platyhelminthes</taxon>
        <taxon>Trematoda</taxon>
        <taxon>Digenea</taxon>
        <taxon>Opisthorchiida</taxon>
        <taxon>Opisthorchiata</taxon>
        <taxon>Opisthorchiidae</taxon>
        <taxon>Opisthorchis</taxon>
    </lineage>
</organism>
<evidence type="ECO:0000313" key="3">
    <source>
        <dbReference type="EMBL" id="TGZ67784.1"/>
    </source>
</evidence>
<name>A0A4V3SFB4_OPIFE</name>
<feature type="chain" id="PRO_5020761320" description="MAM domain-containing protein" evidence="1">
    <location>
        <begin position="19"/>
        <end position="203"/>
    </location>
</feature>
<comment type="caution">
    <text evidence="3">The sequence shown here is derived from an EMBL/GenBank/DDBJ whole genome shotgun (WGS) entry which is preliminary data.</text>
</comment>
<gene>
    <name evidence="3" type="ORF">CRM22_004594</name>
</gene>
<dbReference type="Gene3D" id="2.60.120.200">
    <property type="match status" value="1"/>
</dbReference>
<protein>
    <recommendedName>
        <fullName evidence="2">MAM domain-containing protein</fullName>
    </recommendedName>
</protein>
<feature type="domain" description="MAM" evidence="2">
    <location>
        <begin position="26"/>
        <end position="203"/>
    </location>
</feature>
<keyword evidence="4" id="KW-1185">Reference proteome</keyword>
<reference evidence="3 4" key="1">
    <citation type="journal article" date="2019" name="BMC Genomics">
        <title>New insights from Opisthorchis felineus genome: update on genomics of the epidemiologically important liver flukes.</title>
        <authorList>
            <person name="Ershov N.I."/>
            <person name="Mordvinov V.A."/>
            <person name="Prokhortchouk E.B."/>
            <person name="Pakharukova M.Y."/>
            <person name="Gunbin K.V."/>
            <person name="Ustyantsev K."/>
            <person name="Genaev M.A."/>
            <person name="Blinov A.G."/>
            <person name="Mazur A."/>
            <person name="Boulygina E."/>
            <person name="Tsygankova S."/>
            <person name="Khrameeva E."/>
            <person name="Chekanov N."/>
            <person name="Fan G."/>
            <person name="Xiao A."/>
            <person name="Zhang H."/>
            <person name="Xu X."/>
            <person name="Yang H."/>
            <person name="Solovyev V."/>
            <person name="Lee S.M."/>
            <person name="Liu X."/>
            <person name="Afonnikov D.A."/>
            <person name="Skryabin K.G."/>
        </authorList>
    </citation>
    <scope>NUCLEOTIDE SEQUENCE [LARGE SCALE GENOMIC DNA]</scope>
    <source>
        <strain evidence="3">AK-0245</strain>
        <tissue evidence="3">Whole organism</tissue>
    </source>
</reference>
<dbReference type="PROSITE" id="PS50060">
    <property type="entry name" value="MAM_2"/>
    <property type="match status" value="1"/>
</dbReference>
<dbReference type="OrthoDB" id="6283122at2759"/>
<proteinExistence type="predicted"/>
<dbReference type="AlphaFoldDB" id="A0A4V3SFB4"/>
<dbReference type="Pfam" id="PF00629">
    <property type="entry name" value="MAM"/>
    <property type="match status" value="1"/>
</dbReference>
<evidence type="ECO:0000259" key="2">
    <source>
        <dbReference type="PROSITE" id="PS50060"/>
    </source>
</evidence>
<feature type="signal peptide" evidence="1">
    <location>
        <begin position="1"/>
        <end position="18"/>
    </location>
</feature>
<dbReference type="InterPro" id="IPR000998">
    <property type="entry name" value="MAM_dom"/>
</dbReference>
<accession>A0A4V3SFB4</accession>
<dbReference type="EMBL" id="SJOL01006400">
    <property type="protein sequence ID" value="TGZ67784.1"/>
    <property type="molecule type" value="Genomic_DNA"/>
</dbReference>
<sequence length="203" mass="22440">MKMILYVGLLLSFVCANADRSVNRTSVCTFSSDTCGWINDPNSWKYRWIREISEPYQEDHALCLSVSSHASSDAPARLISQFSSRTSSSFLRKVNIGPVQARLWSPPVLSDDRLGCLTFLYRVGGITRKSSDFGPLLAVLLRQEGSCRQVLDSESGMPSVLCANQPIWRSADGPPATQWQTALISLETSHQSDYKILSYGSGP</sequence>
<keyword evidence="1" id="KW-0732">Signal</keyword>